<organism evidence="4 5">
    <name type="scientific">Bifidobacterium bombi DSM 19703</name>
    <dbReference type="NCBI Taxonomy" id="1341695"/>
    <lineage>
        <taxon>Bacteria</taxon>
        <taxon>Bacillati</taxon>
        <taxon>Actinomycetota</taxon>
        <taxon>Actinomycetes</taxon>
        <taxon>Bifidobacteriales</taxon>
        <taxon>Bifidobacteriaceae</taxon>
        <taxon>Bifidobacterium</taxon>
    </lineage>
</organism>
<sequence length="590" mass="64133">MEDHMHDGHEWLSDHGPQPSDPDNQDLIGTSKSSAQAGEAGHADSSWEVTPGSGHDAQNDGSPYLAQVPYQAKPAVGIQEGAGSAVPFASQSSVAQQASMTPQAPIVPQIPVAPQTPVAPSYGVMPGQPVNYGVPMDRYQPYQPQAYAPLSGQQQPLWSSVGNQTQGDQVQPSQLSAGQQQPVHSAQPYPAPTYPTQQYPTQPSPQQQYQTWQIPQSAASAQSSYPLQYSAQPYPAQLQQPQFVTQQPYQVAPVAVRPAKNPAYVKFLKQHRSVFSRIGWALVITILLWYVLSDQLVSGFGPGLVRLGMNKDDMETVLGSLPLYLVAMPLSLLLFRTLPKVQRRRSGMTPLVFLECFVMLFPIAEIGSVIGSALSGILSGGQASNRLDEALSGGSLWVTILFSTILAPIFEELFFRKLIIDRIQQYGELTAILVSSLAFGLYHANLYQFFYATAFGMLLGYIYVRTGRLRYTITLHVLFNVFGGALPELLTAGMSQKVMDDIGSANFGRMQTALSTGGPAVYGFLLLSLFNVVMFFAGIVVMVLKYKNIKLYKAPDELPKQCRVAIVLGNPGVICALIVLGLLTLAAVYM</sequence>
<keyword evidence="4" id="KW-0645">Protease</keyword>
<dbReference type="OrthoDB" id="3429192at2"/>
<keyword evidence="2" id="KW-0472">Membrane</keyword>
<feature type="transmembrane region" description="Helical" evidence="2">
    <location>
        <begin position="448"/>
        <end position="464"/>
    </location>
</feature>
<feature type="region of interest" description="Disordered" evidence="1">
    <location>
        <begin position="1"/>
        <end position="66"/>
    </location>
</feature>
<feature type="compositionally biased region" description="Low complexity" evidence="1">
    <location>
        <begin position="194"/>
        <end position="213"/>
    </location>
</feature>
<dbReference type="STRING" id="1341695.BBOMB_1345"/>
<dbReference type="GO" id="GO:0080120">
    <property type="term" value="P:CAAX-box protein maturation"/>
    <property type="evidence" value="ECO:0007669"/>
    <property type="project" value="UniProtKB-ARBA"/>
</dbReference>
<feature type="region of interest" description="Disordered" evidence="1">
    <location>
        <begin position="151"/>
        <end position="213"/>
    </location>
</feature>
<protein>
    <submittedName>
        <fullName evidence="4">CAAX amino protease family protein</fullName>
    </submittedName>
</protein>
<feature type="transmembrane region" description="Helical" evidence="2">
    <location>
        <begin position="394"/>
        <end position="414"/>
    </location>
</feature>
<gene>
    <name evidence="4" type="ORF">BBOMB_1345</name>
</gene>
<feature type="compositionally biased region" description="Polar residues" evidence="1">
    <location>
        <begin position="27"/>
        <end position="36"/>
    </location>
</feature>
<keyword evidence="5" id="KW-1185">Reference proteome</keyword>
<keyword evidence="2" id="KW-1133">Transmembrane helix</keyword>
<dbReference type="PANTHER" id="PTHR36435">
    <property type="entry name" value="SLR1288 PROTEIN"/>
    <property type="match status" value="1"/>
</dbReference>
<evidence type="ECO:0000256" key="1">
    <source>
        <dbReference type="SAM" id="MobiDB-lite"/>
    </source>
</evidence>
<dbReference type="InterPro" id="IPR003675">
    <property type="entry name" value="Rce1/LyrA-like_dom"/>
</dbReference>
<feature type="compositionally biased region" description="Polar residues" evidence="1">
    <location>
        <begin position="151"/>
        <end position="184"/>
    </location>
</feature>
<dbReference type="InterPro" id="IPR052710">
    <property type="entry name" value="CAAX_protease"/>
</dbReference>
<feature type="transmembrane region" description="Helical" evidence="2">
    <location>
        <begin position="274"/>
        <end position="292"/>
    </location>
</feature>
<feature type="transmembrane region" description="Helical" evidence="2">
    <location>
        <begin position="520"/>
        <end position="544"/>
    </location>
</feature>
<evidence type="ECO:0000259" key="3">
    <source>
        <dbReference type="Pfam" id="PF02517"/>
    </source>
</evidence>
<comment type="caution">
    <text evidence="4">The sequence shown here is derived from an EMBL/GenBank/DDBJ whole genome shotgun (WGS) entry which is preliminary data.</text>
</comment>
<reference evidence="4 5" key="1">
    <citation type="journal article" date="2014" name="Appl. Environ. Microbiol.">
        <title>Genomic encyclopedia of type strains of the genus Bifidobacterium.</title>
        <authorList>
            <person name="Milani C."/>
            <person name="Lugli G.A."/>
            <person name="Duranti S."/>
            <person name="Turroni F."/>
            <person name="Bottacini F."/>
            <person name="Mangifesta M."/>
            <person name="Sanchez B."/>
            <person name="Viappiani A."/>
            <person name="Mancabelli L."/>
            <person name="Taminiau B."/>
            <person name="Delcenserie V."/>
            <person name="Barrangou R."/>
            <person name="Margolles A."/>
            <person name="van Sinderen D."/>
            <person name="Ventura M."/>
        </authorList>
    </citation>
    <scope>NUCLEOTIDE SEQUENCE [LARGE SCALE GENOMIC DNA]</scope>
    <source>
        <strain evidence="4 5">DSM 19703</strain>
    </source>
</reference>
<feature type="transmembrane region" description="Helical" evidence="2">
    <location>
        <begin position="321"/>
        <end position="339"/>
    </location>
</feature>
<name>A0A086BNI1_9BIFI</name>
<proteinExistence type="predicted"/>
<dbReference type="eggNOG" id="COG1266">
    <property type="taxonomic scope" value="Bacteria"/>
</dbReference>
<feature type="transmembrane region" description="Helical" evidence="2">
    <location>
        <begin position="426"/>
        <end position="442"/>
    </location>
</feature>
<keyword evidence="4" id="KW-0378">Hydrolase</keyword>
<dbReference type="EMBL" id="ATLK01000002">
    <property type="protein sequence ID" value="KFF30495.1"/>
    <property type="molecule type" value="Genomic_DNA"/>
</dbReference>
<dbReference type="AlphaFoldDB" id="A0A086BNI1"/>
<feature type="domain" description="CAAX prenyl protease 2/Lysostaphin resistance protein A-like" evidence="3">
    <location>
        <begin position="395"/>
        <end position="482"/>
    </location>
</feature>
<feature type="transmembrane region" description="Helical" evidence="2">
    <location>
        <begin position="564"/>
        <end position="589"/>
    </location>
</feature>
<dbReference type="GO" id="GO:0004175">
    <property type="term" value="F:endopeptidase activity"/>
    <property type="evidence" value="ECO:0007669"/>
    <property type="project" value="UniProtKB-ARBA"/>
</dbReference>
<dbReference type="PANTHER" id="PTHR36435:SF1">
    <property type="entry name" value="CAAX AMINO TERMINAL PROTEASE FAMILY PROTEIN"/>
    <property type="match status" value="1"/>
</dbReference>
<accession>A0A086BNI1</accession>
<feature type="transmembrane region" description="Helical" evidence="2">
    <location>
        <begin position="351"/>
        <end position="374"/>
    </location>
</feature>
<feature type="transmembrane region" description="Helical" evidence="2">
    <location>
        <begin position="471"/>
        <end position="490"/>
    </location>
</feature>
<dbReference type="Pfam" id="PF02517">
    <property type="entry name" value="Rce1-like"/>
    <property type="match status" value="1"/>
</dbReference>
<evidence type="ECO:0000256" key="2">
    <source>
        <dbReference type="SAM" id="Phobius"/>
    </source>
</evidence>
<evidence type="ECO:0000313" key="4">
    <source>
        <dbReference type="EMBL" id="KFF30495.1"/>
    </source>
</evidence>
<evidence type="ECO:0000313" key="5">
    <source>
        <dbReference type="Proteomes" id="UP000028730"/>
    </source>
</evidence>
<dbReference type="Proteomes" id="UP000028730">
    <property type="component" value="Unassembled WGS sequence"/>
</dbReference>
<feature type="compositionally biased region" description="Basic and acidic residues" evidence="1">
    <location>
        <begin position="1"/>
        <end position="13"/>
    </location>
</feature>
<keyword evidence="2" id="KW-0812">Transmembrane</keyword>
<dbReference type="GO" id="GO:0006508">
    <property type="term" value="P:proteolysis"/>
    <property type="evidence" value="ECO:0007669"/>
    <property type="project" value="UniProtKB-KW"/>
</dbReference>